<evidence type="ECO:0000313" key="2">
    <source>
        <dbReference type="EMBL" id="OEU19555.1"/>
    </source>
</evidence>
<name>A0A1E7FN87_9STRA</name>
<feature type="compositionally biased region" description="Basic residues" evidence="1">
    <location>
        <begin position="41"/>
        <end position="54"/>
    </location>
</feature>
<feature type="region of interest" description="Disordered" evidence="1">
    <location>
        <begin position="1064"/>
        <end position="1090"/>
    </location>
</feature>
<protein>
    <submittedName>
        <fullName evidence="2">Uncharacterized protein</fullName>
    </submittedName>
</protein>
<evidence type="ECO:0000256" key="1">
    <source>
        <dbReference type="SAM" id="MobiDB-lite"/>
    </source>
</evidence>
<accession>A0A1E7FN87</accession>
<feature type="compositionally biased region" description="Low complexity" evidence="1">
    <location>
        <begin position="62"/>
        <end position="79"/>
    </location>
</feature>
<dbReference type="PANTHER" id="PTHR46601">
    <property type="entry name" value="ULP_PROTEASE DOMAIN-CONTAINING PROTEIN"/>
    <property type="match status" value="1"/>
</dbReference>
<proteinExistence type="predicted"/>
<gene>
    <name evidence="2" type="ORF">FRACYDRAFT_235613</name>
</gene>
<dbReference type="InParanoid" id="A0A1E7FN87"/>
<evidence type="ECO:0000313" key="3">
    <source>
        <dbReference type="Proteomes" id="UP000095751"/>
    </source>
</evidence>
<dbReference type="AlphaFoldDB" id="A0A1E7FN87"/>
<feature type="compositionally biased region" description="Polar residues" evidence="1">
    <location>
        <begin position="13"/>
        <end position="37"/>
    </location>
</feature>
<sequence>MSGITTKKKGRRQGSQVNAVASATGGLTATDLSSQQTESKKRGRPARSIKKKKQQGRDNRKSPPANSSPAIASPSPRASPPSLLSLACTVSVSSSLTSVAAPSPLPVAPPVLYNSRTRPAPLIAFDKDAFKVADQSDYAARKGKNRAINNLVETILGEHCSKHYSKQQLVLALHTASKDPRVRPFFKSAGLADVEDLAAMRFHHEQINRILKTTNDSKKKGSATDDVRSYEQSIYSAMAESPISSNRTTTVPSIACRTRLFPGIPRITLTRCMSRAKAHRKNMLDNNGTVFGRVLKRLGRTKVTPELHVEFLHWLDNHNMVIQSPLASDTLLVPDGSTRGVKKRVNKILLQIPVRELHNDLIDADPLIGLAGARDCNGKILISDTKLRELLPPHLRMMSDRYKIMCGCEPCIQMINLQQSYNRFICYRIKDFKEIRDGFNPRTRRYMAADETLKKYQDKVQPQGEARFKTAKLAMVCCLCAPPDDRFQSLHQLDCVTGECTACPGFDRPPEELTMNNDISFHLYDVLPSCSIHNMLPKFPPVVDGERHVQTKSCVECDLLLEADPNYVRGGFYKRKYLTQKKCGFQEFFTDYYLPHLKKYTYHRFLKIILSKSNIEDVRLSRLKPGEVAGSRDYAERLLMKFHMEIQSEHFGQGRDLSIEGNDIKFFPVGATATTSHFYSFLKDSKIQNAATTDRHMDCLIKILKEKKVLSERLYETTDGCGPQYRSATALWFLSGLSIKHNIVIDRSFGAPGHGKGIVDGVNGTDKNLLIRYSARELKQAMDSTAEEDAVDDKKRFAAHSVNEIGKEFSLAEECARLLRIGRSGGVKSGGKSAKRENSRAIKHHEWLVWKKEDTVSELKYKTVDFSKEAKQAGGTSNKRYHAPKQPRFATVKDCRYRKILGMRNEWDVVRLEVDHVKANIDDVDTAREEILVSLSSNIAATIEIGGYGAIVTNDEAARDGYWMVEWTSESYTCQETGRLVCDGFYLNEVPGGPQWWTPSGLPVTTPLVNIVMGDVKMDPIEEGRNVPSSSHVSRRQCLEKEALRVKGDSHDYIFDEIFRRETLEYETRAEEEEDDEEEESEEESEAEAE</sequence>
<feature type="compositionally biased region" description="Basic residues" evidence="1">
    <location>
        <begin position="1"/>
        <end position="12"/>
    </location>
</feature>
<dbReference type="Proteomes" id="UP000095751">
    <property type="component" value="Unassembled WGS sequence"/>
</dbReference>
<keyword evidence="3" id="KW-1185">Reference proteome</keyword>
<reference evidence="2 3" key="1">
    <citation type="submission" date="2016-09" db="EMBL/GenBank/DDBJ databases">
        <title>Extensive genetic diversity and differential bi-allelic expression allows diatom success in the polar Southern Ocean.</title>
        <authorList>
            <consortium name="DOE Joint Genome Institute"/>
            <person name="Mock T."/>
            <person name="Otillar R.P."/>
            <person name="Strauss J."/>
            <person name="Dupont C."/>
            <person name="Frickenhaus S."/>
            <person name="Maumus F."/>
            <person name="Mcmullan M."/>
            <person name="Sanges R."/>
            <person name="Schmutz J."/>
            <person name="Toseland A."/>
            <person name="Valas R."/>
            <person name="Veluchamy A."/>
            <person name="Ward B.J."/>
            <person name="Allen A."/>
            <person name="Barry K."/>
            <person name="Falciatore A."/>
            <person name="Ferrante M."/>
            <person name="Fortunato A.E."/>
            <person name="Gloeckner G."/>
            <person name="Gruber A."/>
            <person name="Hipkin R."/>
            <person name="Janech M."/>
            <person name="Kroth P."/>
            <person name="Leese F."/>
            <person name="Lindquist E."/>
            <person name="Lyon B.R."/>
            <person name="Martin J."/>
            <person name="Mayer C."/>
            <person name="Parker M."/>
            <person name="Quesneville H."/>
            <person name="Raymond J."/>
            <person name="Uhlig C."/>
            <person name="Valentin K.U."/>
            <person name="Worden A.Z."/>
            <person name="Armbrust E.V."/>
            <person name="Bowler C."/>
            <person name="Green B."/>
            <person name="Moulton V."/>
            <person name="Van Oosterhout C."/>
            <person name="Grigoriev I."/>
        </authorList>
    </citation>
    <scope>NUCLEOTIDE SEQUENCE [LARGE SCALE GENOMIC DNA]</scope>
    <source>
        <strain evidence="2 3">CCMP1102</strain>
    </source>
</reference>
<dbReference type="EMBL" id="KV784355">
    <property type="protein sequence ID" value="OEU19555.1"/>
    <property type="molecule type" value="Genomic_DNA"/>
</dbReference>
<feature type="compositionally biased region" description="Acidic residues" evidence="1">
    <location>
        <begin position="1070"/>
        <end position="1090"/>
    </location>
</feature>
<organism evidence="2 3">
    <name type="scientific">Fragilariopsis cylindrus CCMP1102</name>
    <dbReference type="NCBI Taxonomy" id="635003"/>
    <lineage>
        <taxon>Eukaryota</taxon>
        <taxon>Sar</taxon>
        <taxon>Stramenopiles</taxon>
        <taxon>Ochrophyta</taxon>
        <taxon>Bacillariophyta</taxon>
        <taxon>Bacillariophyceae</taxon>
        <taxon>Bacillariophycidae</taxon>
        <taxon>Bacillariales</taxon>
        <taxon>Bacillariaceae</taxon>
        <taxon>Fragilariopsis</taxon>
    </lineage>
</organism>
<dbReference type="PANTHER" id="PTHR46601:SF1">
    <property type="entry name" value="ADF-H DOMAIN-CONTAINING PROTEIN"/>
    <property type="match status" value="1"/>
</dbReference>
<dbReference type="KEGG" id="fcy:FRACYDRAFT_235613"/>
<feature type="region of interest" description="Disordered" evidence="1">
    <location>
        <begin position="1"/>
        <end position="79"/>
    </location>
</feature>